<protein>
    <submittedName>
        <fullName evidence="2">Uncharacterized protein</fullName>
    </submittedName>
</protein>
<reference evidence="3" key="1">
    <citation type="submission" date="2016-10" db="EMBL/GenBank/DDBJ databases">
        <authorList>
            <person name="Varghese N."/>
            <person name="Submissions S."/>
        </authorList>
    </citation>
    <scope>NUCLEOTIDE SEQUENCE [LARGE SCALE GENOMIC DNA]</scope>
    <source>
        <strain evidence="3">DSM 17933</strain>
    </source>
</reference>
<dbReference type="STRING" id="405671.SAMN05421827_10324"/>
<organism evidence="2 3">
    <name type="scientific">Pedobacter terrae</name>
    <dbReference type="NCBI Taxonomy" id="405671"/>
    <lineage>
        <taxon>Bacteria</taxon>
        <taxon>Pseudomonadati</taxon>
        <taxon>Bacteroidota</taxon>
        <taxon>Sphingobacteriia</taxon>
        <taxon>Sphingobacteriales</taxon>
        <taxon>Sphingobacteriaceae</taxon>
        <taxon>Pedobacter</taxon>
    </lineage>
</organism>
<dbReference type="EMBL" id="FNCH01000003">
    <property type="protein sequence ID" value="SDG04415.1"/>
    <property type="molecule type" value="Genomic_DNA"/>
</dbReference>
<dbReference type="OrthoDB" id="1158431at2"/>
<sequence>MKNLIFALLFVLSFTKAYSQTNVQGTNLIGQSYVTKVSVLVKVYDPVKKEVKDLAFMLNDDIKFYIYEVADSGYIISVWDFKPDTAKTNFYKSLDGEKGGNNLNASSNEYYKMSKAQLGIENTGNTDILNKFKNLAYVDLWANNTQFFISLKDFNNKCEPIYPHKRGFTWGFLTLPIKARFGNKKAPFTFEEKINFGISAGVKWQHVNTVYSASNLLGGISVGGVKLDKDNSAAAISLSAGYMYQYDKFQIGIFTGLDFIDKSRGIDWGYQGKPWLGFAIGFSLFGESKTSASNDQTQ</sequence>
<dbReference type="AlphaFoldDB" id="A0A1G7R0Z0"/>
<dbReference type="RefSeq" id="WP_090497448.1">
    <property type="nucleotide sequence ID" value="NZ_FNCH01000003.1"/>
</dbReference>
<name>A0A1G7R0Z0_9SPHI</name>
<evidence type="ECO:0000313" key="3">
    <source>
        <dbReference type="Proteomes" id="UP000199643"/>
    </source>
</evidence>
<evidence type="ECO:0000256" key="1">
    <source>
        <dbReference type="SAM" id="SignalP"/>
    </source>
</evidence>
<proteinExistence type="predicted"/>
<dbReference type="Proteomes" id="UP000199643">
    <property type="component" value="Unassembled WGS sequence"/>
</dbReference>
<feature type="chain" id="PRO_5011603139" evidence="1">
    <location>
        <begin position="20"/>
        <end position="298"/>
    </location>
</feature>
<keyword evidence="1" id="KW-0732">Signal</keyword>
<keyword evidence="3" id="KW-1185">Reference proteome</keyword>
<evidence type="ECO:0000313" key="2">
    <source>
        <dbReference type="EMBL" id="SDG04415.1"/>
    </source>
</evidence>
<gene>
    <name evidence="2" type="ORF">SAMN05421827_10324</name>
</gene>
<feature type="signal peptide" evidence="1">
    <location>
        <begin position="1"/>
        <end position="19"/>
    </location>
</feature>
<accession>A0A1G7R0Z0</accession>